<keyword evidence="2" id="KW-0067">ATP-binding</keyword>
<feature type="domain" description="RapZ C-terminal" evidence="5">
    <location>
        <begin position="162"/>
        <end position="280"/>
    </location>
</feature>
<evidence type="ECO:0000256" key="2">
    <source>
        <dbReference type="ARBA" id="ARBA00022840"/>
    </source>
</evidence>
<dbReference type="Pfam" id="PF22740">
    <property type="entry name" value="PapZ_C"/>
    <property type="match status" value="1"/>
</dbReference>
<dbReference type="PIRSF" id="PIRSF005052">
    <property type="entry name" value="P-loopkin"/>
    <property type="match status" value="1"/>
</dbReference>
<evidence type="ECO:0000256" key="1">
    <source>
        <dbReference type="ARBA" id="ARBA00022741"/>
    </source>
</evidence>
<keyword evidence="3" id="KW-0342">GTP-binding</keyword>
<dbReference type="GO" id="GO:0005524">
    <property type="term" value="F:ATP binding"/>
    <property type="evidence" value="ECO:0007669"/>
    <property type="project" value="UniProtKB-KW"/>
</dbReference>
<gene>
    <name evidence="6" type="ORF">METZ01_LOCUS9920</name>
</gene>
<dbReference type="Pfam" id="PF03668">
    <property type="entry name" value="RapZ-like_N"/>
    <property type="match status" value="1"/>
</dbReference>
<dbReference type="InterPro" id="IPR005337">
    <property type="entry name" value="RapZ-like"/>
</dbReference>
<dbReference type="NCBIfam" id="NF003828">
    <property type="entry name" value="PRK05416.1"/>
    <property type="match status" value="1"/>
</dbReference>
<sequence>VGDLLLITGLSGAGRSEFSKDLEDLGWFVIDRLPPDISAKVAALAMGDGGAWDRVAFVLRADTVGGETLGAVAELRSIGDRLRVVFLNCSTEALVRRYESSRRPHPFPEDRGLEEAIRAERELMEPVRAAADLVLDTSDMNVHELRDRVAALYGEADDRPMRTTVTSFGYKHGLPRDADLVFDCRFLPNPHWIPELRPLSGLDGPVREHVLGHPVTQEFLDQLEDLLTMLLPAYVTEGKSYLSVALGCTGGRHRSVAVAETVAEMLRGRGFDPAVSHRDVDR</sequence>
<keyword evidence="1" id="KW-0547">Nucleotide-binding</keyword>
<dbReference type="InterPro" id="IPR053931">
    <property type="entry name" value="RapZ_C"/>
</dbReference>
<name>A0A381NR45_9ZZZZ</name>
<dbReference type="PANTHER" id="PTHR30448">
    <property type="entry name" value="RNASE ADAPTER PROTEIN RAPZ"/>
    <property type="match status" value="1"/>
</dbReference>
<accession>A0A381NR45</accession>
<feature type="domain" description="RapZ-like N-terminal" evidence="4">
    <location>
        <begin position="3"/>
        <end position="151"/>
    </location>
</feature>
<dbReference type="AlphaFoldDB" id="A0A381NR45"/>
<dbReference type="HAMAP" id="MF_00636">
    <property type="entry name" value="RapZ_like"/>
    <property type="match status" value="1"/>
</dbReference>
<dbReference type="GO" id="GO:0005525">
    <property type="term" value="F:GTP binding"/>
    <property type="evidence" value="ECO:0007669"/>
    <property type="project" value="UniProtKB-KW"/>
</dbReference>
<dbReference type="EMBL" id="UINC01000540">
    <property type="protein sequence ID" value="SUZ57066.1"/>
    <property type="molecule type" value="Genomic_DNA"/>
</dbReference>
<evidence type="ECO:0000256" key="3">
    <source>
        <dbReference type="ARBA" id="ARBA00023134"/>
    </source>
</evidence>
<evidence type="ECO:0000313" key="6">
    <source>
        <dbReference type="EMBL" id="SUZ57066.1"/>
    </source>
</evidence>
<evidence type="ECO:0000259" key="5">
    <source>
        <dbReference type="Pfam" id="PF22740"/>
    </source>
</evidence>
<evidence type="ECO:0000259" key="4">
    <source>
        <dbReference type="Pfam" id="PF03668"/>
    </source>
</evidence>
<dbReference type="InterPro" id="IPR053930">
    <property type="entry name" value="RapZ-like_N"/>
</dbReference>
<dbReference type="PANTHER" id="PTHR30448:SF0">
    <property type="entry name" value="RNASE ADAPTER PROTEIN RAPZ"/>
    <property type="match status" value="1"/>
</dbReference>
<dbReference type="InterPro" id="IPR027417">
    <property type="entry name" value="P-loop_NTPase"/>
</dbReference>
<dbReference type="SUPFAM" id="SSF52540">
    <property type="entry name" value="P-loop containing nucleoside triphosphate hydrolases"/>
    <property type="match status" value="1"/>
</dbReference>
<evidence type="ECO:0008006" key="7">
    <source>
        <dbReference type="Google" id="ProtNLM"/>
    </source>
</evidence>
<proteinExistence type="inferred from homology"/>
<dbReference type="Gene3D" id="3.40.50.300">
    <property type="entry name" value="P-loop containing nucleotide triphosphate hydrolases"/>
    <property type="match status" value="1"/>
</dbReference>
<organism evidence="6">
    <name type="scientific">marine metagenome</name>
    <dbReference type="NCBI Taxonomy" id="408172"/>
    <lineage>
        <taxon>unclassified sequences</taxon>
        <taxon>metagenomes</taxon>
        <taxon>ecological metagenomes</taxon>
    </lineage>
</organism>
<reference evidence="6" key="1">
    <citation type="submission" date="2018-05" db="EMBL/GenBank/DDBJ databases">
        <authorList>
            <person name="Lanie J.A."/>
            <person name="Ng W.-L."/>
            <person name="Kazmierczak K.M."/>
            <person name="Andrzejewski T.M."/>
            <person name="Davidsen T.M."/>
            <person name="Wayne K.J."/>
            <person name="Tettelin H."/>
            <person name="Glass J.I."/>
            <person name="Rusch D."/>
            <person name="Podicherti R."/>
            <person name="Tsui H.-C.T."/>
            <person name="Winkler M.E."/>
        </authorList>
    </citation>
    <scope>NUCLEOTIDE SEQUENCE</scope>
</reference>
<feature type="non-terminal residue" evidence="6">
    <location>
        <position position="1"/>
    </location>
</feature>
<protein>
    <recommendedName>
        <fullName evidence="7">RNase adapter RapZ</fullName>
    </recommendedName>
</protein>